<evidence type="ECO:0000259" key="2">
    <source>
        <dbReference type="Pfam" id="PF01370"/>
    </source>
</evidence>
<comment type="caution">
    <text evidence="3">The sequence shown here is derived from an EMBL/GenBank/DDBJ whole genome shotgun (WGS) entry which is preliminary data.</text>
</comment>
<name>A0AA89C9C0_PINIB</name>
<dbReference type="Proteomes" id="UP001186944">
    <property type="component" value="Unassembled WGS sequence"/>
</dbReference>
<protein>
    <recommendedName>
        <fullName evidence="2">NAD-dependent epimerase/dehydratase domain-containing protein</fullName>
    </recommendedName>
</protein>
<dbReference type="GO" id="GO:0005829">
    <property type="term" value="C:cytosol"/>
    <property type="evidence" value="ECO:0007669"/>
    <property type="project" value="TreeGrafter"/>
</dbReference>
<dbReference type="GO" id="GO:0005996">
    <property type="term" value="P:monosaccharide metabolic process"/>
    <property type="evidence" value="ECO:0007669"/>
    <property type="project" value="TreeGrafter"/>
</dbReference>
<dbReference type="InterPro" id="IPR001509">
    <property type="entry name" value="Epimerase_deHydtase"/>
</dbReference>
<evidence type="ECO:0000256" key="1">
    <source>
        <dbReference type="SAM" id="MobiDB-lite"/>
    </source>
</evidence>
<accession>A0AA89C9C0</accession>
<dbReference type="EMBL" id="VSWD01000006">
    <property type="protein sequence ID" value="KAK3100686.1"/>
    <property type="molecule type" value="Genomic_DNA"/>
</dbReference>
<gene>
    <name evidence="3" type="ORF">FSP39_023814</name>
</gene>
<reference evidence="3" key="1">
    <citation type="submission" date="2019-08" db="EMBL/GenBank/DDBJ databases">
        <title>The improved chromosome-level genome for the pearl oyster Pinctada fucata martensii using PacBio sequencing and Hi-C.</title>
        <authorList>
            <person name="Zheng Z."/>
        </authorList>
    </citation>
    <scope>NUCLEOTIDE SEQUENCE</scope>
    <source>
        <strain evidence="3">ZZ-2019</strain>
        <tissue evidence="3">Adductor muscle</tissue>
    </source>
</reference>
<dbReference type="PANTHER" id="PTHR43725:SF32">
    <property type="entry name" value="NAD-DEPENDENT EPIMERASE_DEHYDRATASE DOMAIN-CONTAINING PROTEIN"/>
    <property type="match status" value="1"/>
</dbReference>
<feature type="domain" description="NAD-dependent epimerase/dehydratase" evidence="2">
    <location>
        <begin position="3"/>
        <end position="244"/>
    </location>
</feature>
<dbReference type="PANTHER" id="PTHR43725">
    <property type="entry name" value="UDP-GLUCOSE 4-EPIMERASE"/>
    <property type="match status" value="1"/>
</dbReference>
<dbReference type="AlphaFoldDB" id="A0AA89C9C0"/>
<dbReference type="GO" id="GO:0003978">
    <property type="term" value="F:UDP-glucose 4-epimerase activity"/>
    <property type="evidence" value="ECO:0007669"/>
    <property type="project" value="TreeGrafter"/>
</dbReference>
<evidence type="ECO:0000313" key="4">
    <source>
        <dbReference type="Proteomes" id="UP001186944"/>
    </source>
</evidence>
<feature type="region of interest" description="Disordered" evidence="1">
    <location>
        <begin position="118"/>
        <end position="141"/>
    </location>
</feature>
<proteinExistence type="predicted"/>
<organism evidence="3 4">
    <name type="scientific">Pinctada imbricata</name>
    <name type="common">Atlantic pearl-oyster</name>
    <name type="synonym">Pinctada martensii</name>
    <dbReference type="NCBI Taxonomy" id="66713"/>
    <lineage>
        <taxon>Eukaryota</taxon>
        <taxon>Metazoa</taxon>
        <taxon>Spiralia</taxon>
        <taxon>Lophotrochozoa</taxon>
        <taxon>Mollusca</taxon>
        <taxon>Bivalvia</taxon>
        <taxon>Autobranchia</taxon>
        <taxon>Pteriomorphia</taxon>
        <taxon>Pterioida</taxon>
        <taxon>Pterioidea</taxon>
        <taxon>Pteriidae</taxon>
        <taxon>Pinctada</taxon>
    </lineage>
</organism>
<sequence length="367" mass="42430">MNVLVFGGNGFMGATTVHLLLERGDHVTLINRGNWYWDSGSRIKPSVRHLSCDRMKSLQVCHDVQEFFEANPDVNFDAVVDFSAYHPFAITDGLDALKGRIGRYIYISSDSVYEVCQKNHSAPSREEDSVRPISHEEQDEMNKRDDYGHRKFACEEELIKQRATGGVPFIALRLPDVIGKRDSTMRWWIYQIWLKLHDYLVRSISVPKFLEMKPLSLVYSDDVAEVILTCIDGDDRLYDQAYNLAFMENPTLLELLNKMKTGLGLHSLDVRIDEKDDVVHLYPSVSKGVVDITKAQRDLGWHPTSLDEVVDELMEFYEDAISNTLFLREQKEIIRTMQTHFTNEPWRVIQGLRDVYGMIFSDRKDEL</sequence>
<dbReference type="Gene3D" id="3.40.50.720">
    <property type="entry name" value="NAD(P)-binding Rossmann-like Domain"/>
    <property type="match status" value="1"/>
</dbReference>
<evidence type="ECO:0000313" key="3">
    <source>
        <dbReference type="EMBL" id="KAK3100686.1"/>
    </source>
</evidence>
<feature type="compositionally biased region" description="Basic and acidic residues" evidence="1">
    <location>
        <begin position="123"/>
        <end position="141"/>
    </location>
</feature>
<keyword evidence="4" id="KW-1185">Reference proteome</keyword>
<dbReference type="SUPFAM" id="SSF51735">
    <property type="entry name" value="NAD(P)-binding Rossmann-fold domains"/>
    <property type="match status" value="1"/>
</dbReference>
<dbReference type="InterPro" id="IPR036291">
    <property type="entry name" value="NAD(P)-bd_dom_sf"/>
</dbReference>
<dbReference type="Pfam" id="PF01370">
    <property type="entry name" value="Epimerase"/>
    <property type="match status" value="1"/>
</dbReference>